<evidence type="ECO:0000259" key="2">
    <source>
        <dbReference type="Pfam" id="PF13478"/>
    </source>
</evidence>
<reference evidence="3 4" key="1">
    <citation type="submission" date="2019-01" db="EMBL/GenBank/DDBJ databases">
        <title>Cytophagaceae bacterium strain CAR-16.</title>
        <authorList>
            <person name="Chen W.-M."/>
        </authorList>
    </citation>
    <scope>NUCLEOTIDE SEQUENCE [LARGE SCALE GENOMIC DNA]</scope>
    <source>
        <strain evidence="3 4">CAR-16</strain>
    </source>
</reference>
<accession>A0A4Q1C2G7</accession>
<dbReference type="Gene3D" id="3.40.50.720">
    <property type="entry name" value="NAD(P)-binding Rossmann-like Domain"/>
    <property type="match status" value="1"/>
</dbReference>
<keyword evidence="4" id="KW-1185">Reference proteome</keyword>
<dbReference type="PANTHER" id="PTHR30388">
    <property type="entry name" value="ALDEHYDE OXIDOREDUCTASE MOLYBDENUM COFACTOR ASSEMBLY PROTEIN"/>
    <property type="match status" value="1"/>
</dbReference>
<dbReference type="InterPro" id="IPR027051">
    <property type="entry name" value="XdhC_Rossmann_dom"/>
</dbReference>
<dbReference type="Proteomes" id="UP000289455">
    <property type="component" value="Unassembled WGS sequence"/>
</dbReference>
<feature type="domain" description="XdhC Rossmann" evidence="2">
    <location>
        <begin position="189"/>
        <end position="327"/>
    </location>
</feature>
<gene>
    <name evidence="3" type="ORF">ESB04_01255</name>
</gene>
<feature type="domain" description="XdhC- CoxI" evidence="1">
    <location>
        <begin position="15"/>
        <end position="81"/>
    </location>
</feature>
<dbReference type="OrthoDB" id="9773039at2"/>
<dbReference type="InterPro" id="IPR003777">
    <property type="entry name" value="XdhC_CoxI"/>
</dbReference>
<evidence type="ECO:0000259" key="1">
    <source>
        <dbReference type="Pfam" id="PF02625"/>
    </source>
</evidence>
<comment type="caution">
    <text evidence="3">The sequence shown here is derived from an EMBL/GenBank/DDBJ whole genome shotgun (WGS) entry which is preliminary data.</text>
</comment>
<protein>
    <submittedName>
        <fullName evidence="3">XdhC family protein</fullName>
    </submittedName>
</protein>
<dbReference type="RefSeq" id="WP_129025436.1">
    <property type="nucleotide sequence ID" value="NZ_SDHY01000001.1"/>
</dbReference>
<dbReference type="AlphaFoldDB" id="A0A4Q1C2G7"/>
<evidence type="ECO:0000313" key="3">
    <source>
        <dbReference type="EMBL" id="RXK52305.1"/>
    </source>
</evidence>
<dbReference type="EMBL" id="SDHY01000001">
    <property type="protein sequence ID" value="RXK52305.1"/>
    <property type="molecule type" value="Genomic_DNA"/>
</dbReference>
<proteinExistence type="predicted"/>
<dbReference type="Pfam" id="PF02625">
    <property type="entry name" value="XdhC_CoxI"/>
    <property type="match status" value="1"/>
</dbReference>
<name>A0A4Q1C2G7_9BACT</name>
<evidence type="ECO:0000313" key="4">
    <source>
        <dbReference type="Proteomes" id="UP000289455"/>
    </source>
</evidence>
<dbReference type="InterPro" id="IPR052698">
    <property type="entry name" value="MoCofactor_Util/Proc"/>
</dbReference>
<dbReference type="PANTHER" id="PTHR30388:SF6">
    <property type="entry name" value="XANTHINE DEHYDROGENASE SUBUNIT A-RELATED"/>
    <property type="match status" value="1"/>
</dbReference>
<dbReference type="Pfam" id="PF13478">
    <property type="entry name" value="XdhC_C"/>
    <property type="match status" value="1"/>
</dbReference>
<organism evidence="3 4">
    <name type="scientific">Aquirufa rosea</name>
    <dbReference type="NCBI Taxonomy" id="2509241"/>
    <lineage>
        <taxon>Bacteria</taxon>
        <taxon>Pseudomonadati</taxon>
        <taxon>Bacteroidota</taxon>
        <taxon>Cytophagia</taxon>
        <taxon>Cytophagales</taxon>
        <taxon>Flectobacillaceae</taxon>
        <taxon>Aquirufa</taxon>
    </lineage>
</organism>
<sequence>MKDWIQISNRLEELLSENVEMALATVVHVEGSAYRRPGARMLVTGDGNWWGAISGGCLEGDMLKKAQMAIMTQKIKLVTYDTREDDPFQLGVGLGCQGLIDIVINPIRSHLEAFSKALKQAISSHEPGILLSEWDENQLDQYSFSYVRNSELSSIDADKQAVLENKMALYQLREGKSQLWEYVPPMPRIWIFGHQFDALALIQQLNLLAWEIHWVGNVPKMNVIGKKLVHQVYDWESEWEILAEDCLVMMTHDFDRDAFLMKRLMSYVKVAYWGILGPQKRMDKLENQLKKEGFDISSVRAFLSNPVGLDIGAEGPEEIAISILAEIIAQKNNRNGQALKYRKLPIHVV</sequence>